<proteinExistence type="predicted"/>
<dbReference type="OrthoDB" id="10298162at2759"/>
<gene>
    <name evidence="2" type="ORF">PVNG_04352</name>
</gene>
<dbReference type="AlphaFoldDB" id="A0A0J9WC74"/>
<organism evidence="2 3">
    <name type="scientific">Plasmodium vivax North Korean</name>
    <dbReference type="NCBI Taxonomy" id="1035514"/>
    <lineage>
        <taxon>Eukaryota</taxon>
        <taxon>Sar</taxon>
        <taxon>Alveolata</taxon>
        <taxon>Apicomplexa</taxon>
        <taxon>Aconoidasida</taxon>
        <taxon>Haemosporida</taxon>
        <taxon>Plasmodiidae</taxon>
        <taxon>Plasmodium</taxon>
        <taxon>Plasmodium (Plasmodium)</taxon>
    </lineage>
</organism>
<evidence type="ECO:0000256" key="1">
    <source>
        <dbReference type="SAM" id="MobiDB-lite"/>
    </source>
</evidence>
<accession>A0A0J9WC74</accession>
<name>A0A0J9WC74_PLAVI</name>
<sequence>MASTQSEPRYLNYNDYKILKIKFNPEWKTDFDQKKFESVINNTLKSDEISKYNDIFKEIFRHISNHNVFINYDVNNACNYISYILPKVVENKGGIKYNQDTFNTTKRFVEEFKKKDGYSNKSCESRMVYIDSNIYEKMKHLYELYDKYYEYINTKYWRNDTDKCNTIGLAMNNHNMIIKYHQDDEDLKNENENEKENEKENKNENKNN</sequence>
<feature type="region of interest" description="Disordered" evidence="1">
    <location>
        <begin position="184"/>
        <end position="208"/>
    </location>
</feature>
<reference evidence="2 3" key="1">
    <citation type="submission" date="2011-09" db="EMBL/GenBank/DDBJ databases">
        <title>The Genome Sequence of Plasmodium vivax North Korean.</title>
        <authorList>
            <consortium name="The Broad Institute Genome Sequencing Platform"/>
            <consortium name="The Broad Institute Genome Sequencing Center for Infectious Disease"/>
            <person name="Neafsey D."/>
            <person name="Carlton J."/>
            <person name="Barnwell J."/>
            <person name="Collins W."/>
            <person name="Escalante A."/>
            <person name="Mullikin J."/>
            <person name="Saul A."/>
            <person name="Guigo R."/>
            <person name="Camara F."/>
            <person name="Young S.K."/>
            <person name="Zeng Q."/>
            <person name="Gargeya S."/>
            <person name="Fitzgerald M."/>
            <person name="Haas B."/>
            <person name="Abouelleil A."/>
            <person name="Alvarado L."/>
            <person name="Arachchi H.M."/>
            <person name="Berlin A."/>
            <person name="Brown A."/>
            <person name="Chapman S.B."/>
            <person name="Chen Z."/>
            <person name="Dunbar C."/>
            <person name="Freedman E."/>
            <person name="Gearin G."/>
            <person name="Gellesch M."/>
            <person name="Goldberg J."/>
            <person name="Griggs A."/>
            <person name="Gujja S."/>
            <person name="Heiman D."/>
            <person name="Howarth C."/>
            <person name="Larson L."/>
            <person name="Lui A."/>
            <person name="MacDonald P.J.P."/>
            <person name="Montmayeur A."/>
            <person name="Murphy C."/>
            <person name="Neiman D."/>
            <person name="Pearson M."/>
            <person name="Priest M."/>
            <person name="Roberts A."/>
            <person name="Saif S."/>
            <person name="Shea T."/>
            <person name="Shenoy N."/>
            <person name="Sisk P."/>
            <person name="Stolte C."/>
            <person name="Sykes S."/>
            <person name="Wortman J."/>
            <person name="Nusbaum C."/>
            <person name="Birren B."/>
        </authorList>
    </citation>
    <scope>NUCLEOTIDE SEQUENCE [LARGE SCALE GENOMIC DNA]</scope>
    <source>
        <strain evidence="2 3">North Korean</strain>
    </source>
</reference>
<protein>
    <submittedName>
        <fullName evidence="2">Uncharacterized protein</fullName>
    </submittedName>
</protein>
<dbReference type="EMBL" id="KQ235474">
    <property type="protein sequence ID" value="KMZ98408.1"/>
    <property type="molecule type" value="Genomic_DNA"/>
</dbReference>
<dbReference type="Proteomes" id="UP000053239">
    <property type="component" value="Unassembled WGS sequence"/>
</dbReference>
<evidence type="ECO:0000313" key="3">
    <source>
        <dbReference type="Proteomes" id="UP000053239"/>
    </source>
</evidence>
<evidence type="ECO:0000313" key="2">
    <source>
        <dbReference type="EMBL" id="KMZ98408.1"/>
    </source>
</evidence>
<feature type="compositionally biased region" description="Basic and acidic residues" evidence="1">
    <location>
        <begin position="188"/>
        <end position="208"/>
    </location>
</feature>